<evidence type="ECO:0000313" key="6">
    <source>
        <dbReference type="EMBL" id="KKQ29378.1"/>
    </source>
</evidence>
<dbReference type="Gene3D" id="1.20.120.580">
    <property type="entry name" value="bsu32300-like"/>
    <property type="match status" value="1"/>
</dbReference>
<name>A0A0G0GE19_9BACT</name>
<comment type="caution">
    <text evidence="6">The sequence shown here is derived from an EMBL/GenBank/DDBJ whole genome shotgun (WGS) entry which is preliminary data.</text>
</comment>
<evidence type="ECO:0000313" key="7">
    <source>
        <dbReference type="Proteomes" id="UP000034701"/>
    </source>
</evidence>
<sequence>MNQELLKKLNNYFQSRQDVSFAYLFGSIVSGNIHSESDIDIGIYFVPKTNELEYESNAEYENEDSIWLDLEKITGKKTDMVVLNRVPSTLVYSVLQNGQKIFARNEDLLSRLYLSTSLSAEDFRYFVSDFIKIKERSNSLNEIDKDRLSRIAVFLEKEIEDFDKFKKVNQISYTSDNSIKRNMERWVENIVNSSIDMAKIILASEKKQIPETYRLIIENLGTVQDFDQAVATSLSNFSRMRNILAHEYLDIRFAQIKKFTEQSEKSYKYLIDFVKKKSFPPV</sequence>
<dbReference type="GO" id="GO:0004540">
    <property type="term" value="F:RNA nuclease activity"/>
    <property type="evidence" value="ECO:0007669"/>
    <property type="project" value="InterPro"/>
</dbReference>
<dbReference type="InterPro" id="IPR037038">
    <property type="entry name" value="HepT-like_sf"/>
</dbReference>
<organism evidence="6 7">
    <name type="scientific">Candidatus Nomurabacteria bacterium GW2011_GWA1_37_20</name>
    <dbReference type="NCBI Taxonomy" id="1618729"/>
    <lineage>
        <taxon>Bacteria</taxon>
        <taxon>Candidatus Nomuraibacteriota</taxon>
    </lineage>
</organism>
<dbReference type="AlphaFoldDB" id="A0A0G0GE19"/>
<evidence type="ECO:0000256" key="2">
    <source>
        <dbReference type="ARBA" id="ARBA00022722"/>
    </source>
</evidence>
<proteinExistence type="inferred from homology"/>
<dbReference type="Gene3D" id="3.30.460.10">
    <property type="entry name" value="Beta Polymerase, domain 2"/>
    <property type="match status" value="1"/>
</dbReference>
<comment type="similarity">
    <text evidence="4">Belongs to the HepT RNase toxin family.</text>
</comment>
<dbReference type="EMBL" id="LBTA01000061">
    <property type="protein sequence ID" value="KKQ29378.1"/>
    <property type="molecule type" value="Genomic_DNA"/>
</dbReference>
<dbReference type="SUPFAM" id="SSF81301">
    <property type="entry name" value="Nucleotidyltransferase"/>
    <property type="match status" value="1"/>
</dbReference>
<dbReference type="InterPro" id="IPR052930">
    <property type="entry name" value="TA_antitoxin_MntA"/>
</dbReference>
<evidence type="ECO:0000259" key="5">
    <source>
        <dbReference type="Pfam" id="PF18765"/>
    </source>
</evidence>
<dbReference type="PANTHER" id="PTHR43852">
    <property type="entry name" value="NUCLEOTIDYLTRANSFERASE"/>
    <property type="match status" value="1"/>
</dbReference>
<dbReference type="Pfam" id="PF01934">
    <property type="entry name" value="HepT-like"/>
    <property type="match status" value="1"/>
</dbReference>
<keyword evidence="1" id="KW-1277">Toxin-antitoxin system</keyword>
<feature type="domain" description="Polymerase beta nucleotidyltransferase" evidence="5">
    <location>
        <begin position="7"/>
        <end position="107"/>
    </location>
</feature>
<dbReference type="Proteomes" id="UP000034701">
    <property type="component" value="Unassembled WGS sequence"/>
</dbReference>
<dbReference type="InterPro" id="IPR043519">
    <property type="entry name" value="NT_sf"/>
</dbReference>
<gene>
    <name evidence="6" type="ORF">US45_C0061G0002</name>
</gene>
<dbReference type="CDD" id="cd05403">
    <property type="entry name" value="NT_KNTase_like"/>
    <property type="match status" value="1"/>
</dbReference>
<evidence type="ECO:0000256" key="1">
    <source>
        <dbReference type="ARBA" id="ARBA00022649"/>
    </source>
</evidence>
<dbReference type="InterPro" id="IPR008201">
    <property type="entry name" value="HepT-like"/>
</dbReference>
<reference evidence="6 7" key="1">
    <citation type="journal article" date="2015" name="Nature">
        <title>rRNA introns, odd ribosomes, and small enigmatic genomes across a large radiation of phyla.</title>
        <authorList>
            <person name="Brown C.T."/>
            <person name="Hug L.A."/>
            <person name="Thomas B.C."/>
            <person name="Sharon I."/>
            <person name="Castelle C.J."/>
            <person name="Singh A."/>
            <person name="Wilkins M.J."/>
            <person name="Williams K.H."/>
            <person name="Banfield J.F."/>
        </authorList>
    </citation>
    <scope>NUCLEOTIDE SEQUENCE [LARGE SCALE GENOMIC DNA]</scope>
</reference>
<dbReference type="PANTHER" id="PTHR43852:SF3">
    <property type="entry name" value="NUCLEOTIDYLTRANSFERASE"/>
    <property type="match status" value="1"/>
</dbReference>
<dbReference type="NCBIfam" id="NF047752">
    <property type="entry name" value="MntA_antitoxin"/>
    <property type="match status" value="1"/>
</dbReference>
<accession>A0A0G0GE19</accession>
<dbReference type="GO" id="GO:0016787">
    <property type="term" value="F:hydrolase activity"/>
    <property type="evidence" value="ECO:0007669"/>
    <property type="project" value="UniProtKB-KW"/>
</dbReference>
<protein>
    <recommendedName>
        <fullName evidence="5">Polymerase beta nucleotidyltransferase domain-containing protein</fullName>
    </recommendedName>
</protein>
<evidence type="ECO:0000256" key="4">
    <source>
        <dbReference type="ARBA" id="ARBA00024207"/>
    </source>
</evidence>
<dbReference type="InterPro" id="IPR041633">
    <property type="entry name" value="Polbeta"/>
</dbReference>
<keyword evidence="2" id="KW-0540">Nuclease</keyword>
<keyword evidence="3" id="KW-0378">Hydrolase</keyword>
<dbReference type="GO" id="GO:0110001">
    <property type="term" value="C:toxin-antitoxin complex"/>
    <property type="evidence" value="ECO:0007669"/>
    <property type="project" value="InterPro"/>
</dbReference>
<dbReference type="Pfam" id="PF18765">
    <property type="entry name" value="Polbeta"/>
    <property type="match status" value="1"/>
</dbReference>
<evidence type="ECO:0000256" key="3">
    <source>
        <dbReference type="ARBA" id="ARBA00022801"/>
    </source>
</evidence>